<gene>
    <name evidence="2" type="ORF">GSMUA_270470.1</name>
</gene>
<dbReference type="AlphaFoldDB" id="A0A8D7F1E0"/>
<feature type="compositionally biased region" description="Basic residues" evidence="1">
    <location>
        <begin position="131"/>
        <end position="147"/>
    </location>
</feature>
<proteinExistence type="predicted"/>
<evidence type="ECO:0000256" key="1">
    <source>
        <dbReference type="SAM" id="MobiDB-lite"/>
    </source>
</evidence>
<accession>A0A8D7F1E0</accession>
<sequence>MSAGRAAGSRTPQLPKRYLPFPYATLPFFAPDEYHRLPAPDGRRITGDELADALVIKMPICISLVFLDVMLKLGKVIWNVKFEGFNCYSVKLGNLGECEQEDDEAAESSEWMTNPFNAERHNNLFLTPKSGNRRKKAGRSKVAKYKKSGPQAPMSNPGSPSCNTLTSVGTCHYDSSLGLLTKKVHQFA</sequence>
<reference evidence="2" key="1">
    <citation type="submission" date="2021-03" db="EMBL/GenBank/DDBJ databases">
        <authorList>
            <consortium name="Genoscope - CEA"/>
            <person name="William W."/>
        </authorList>
    </citation>
    <scope>NUCLEOTIDE SEQUENCE</scope>
    <source>
        <strain evidence="2">Doubled-haploid Pahang</strain>
    </source>
</reference>
<evidence type="ECO:0000313" key="2">
    <source>
        <dbReference type="EMBL" id="CAG1838870.1"/>
    </source>
</evidence>
<feature type="region of interest" description="Disordered" evidence="1">
    <location>
        <begin position="129"/>
        <end position="160"/>
    </location>
</feature>
<organism evidence="2">
    <name type="scientific">Musa acuminata subsp. malaccensis</name>
    <name type="common">Wild banana</name>
    <name type="synonym">Musa malaccensis</name>
    <dbReference type="NCBI Taxonomy" id="214687"/>
    <lineage>
        <taxon>Eukaryota</taxon>
        <taxon>Viridiplantae</taxon>
        <taxon>Streptophyta</taxon>
        <taxon>Embryophyta</taxon>
        <taxon>Tracheophyta</taxon>
        <taxon>Spermatophyta</taxon>
        <taxon>Magnoliopsida</taxon>
        <taxon>Liliopsida</taxon>
        <taxon>Zingiberales</taxon>
        <taxon>Musaceae</taxon>
        <taxon>Musa</taxon>
    </lineage>
</organism>
<name>A0A8D7F1E0_MUSAM</name>
<dbReference type="EMBL" id="HG996470">
    <property type="protein sequence ID" value="CAG1838870.1"/>
    <property type="molecule type" value="Genomic_DNA"/>
</dbReference>
<protein>
    <submittedName>
        <fullName evidence="2">(wild Malaysian banana) hypothetical protein</fullName>
    </submittedName>
</protein>